<sequence length="216" mass="23350">MRISPRPPQLAALLRARLATPPTRARRMGSRAPATSPWRASNNWSLHKAAFEREQRQQESALAAALRRKGLAIEGAYAGFKPAERTPPRAAESSFRLGNNYALHASHFVVRPEQKLSRAEAWRAARLSPLKAAEAVKEAVVGIGTFVACTAGTLLLGITLGAYTTDMNSGPRARRMHRHEAELARLRAAAGPPSLDGPQVIRHPTEPDEVGFAGSA</sequence>
<dbReference type="Proteomes" id="UP001515480">
    <property type="component" value="Unassembled WGS sequence"/>
</dbReference>
<protein>
    <submittedName>
        <fullName evidence="2">Uncharacterized protein</fullName>
    </submittedName>
</protein>
<dbReference type="AlphaFoldDB" id="A0AB34JFK5"/>
<accession>A0AB34JFK5</accession>
<evidence type="ECO:0000313" key="2">
    <source>
        <dbReference type="EMBL" id="KAL1520002.1"/>
    </source>
</evidence>
<organism evidence="2 3">
    <name type="scientific">Prymnesium parvum</name>
    <name type="common">Toxic golden alga</name>
    <dbReference type="NCBI Taxonomy" id="97485"/>
    <lineage>
        <taxon>Eukaryota</taxon>
        <taxon>Haptista</taxon>
        <taxon>Haptophyta</taxon>
        <taxon>Prymnesiophyceae</taxon>
        <taxon>Prymnesiales</taxon>
        <taxon>Prymnesiaceae</taxon>
        <taxon>Prymnesium</taxon>
    </lineage>
</organism>
<gene>
    <name evidence="2" type="ORF">AB1Y20_023483</name>
</gene>
<reference evidence="2 3" key="1">
    <citation type="journal article" date="2024" name="Science">
        <title>Giant polyketide synthase enzymes in the biosynthesis of giant marine polyether toxins.</title>
        <authorList>
            <person name="Fallon T.R."/>
            <person name="Shende V.V."/>
            <person name="Wierzbicki I.H."/>
            <person name="Pendleton A.L."/>
            <person name="Watervoot N.F."/>
            <person name="Auber R.P."/>
            <person name="Gonzalez D.J."/>
            <person name="Wisecaver J.H."/>
            <person name="Moore B.S."/>
        </authorList>
    </citation>
    <scope>NUCLEOTIDE SEQUENCE [LARGE SCALE GENOMIC DNA]</scope>
    <source>
        <strain evidence="2 3">12B1</strain>
    </source>
</reference>
<keyword evidence="3" id="KW-1185">Reference proteome</keyword>
<dbReference type="EMBL" id="JBGBPQ010000009">
    <property type="protein sequence ID" value="KAL1520002.1"/>
    <property type="molecule type" value="Genomic_DNA"/>
</dbReference>
<name>A0AB34JFK5_PRYPA</name>
<evidence type="ECO:0000313" key="3">
    <source>
        <dbReference type="Proteomes" id="UP001515480"/>
    </source>
</evidence>
<comment type="caution">
    <text evidence="2">The sequence shown here is derived from an EMBL/GenBank/DDBJ whole genome shotgun (WGS) entry which is preliminary data.</text>
</comment>
<feature type="region of interest" description="Disordered" evidence="1">
    <location>
        <begin position="193"/>
        <end position="216"/>
    </location>
</feature>
<evidence type="ECO:0000256" key="1">
    <source>
        <dbReference type="SAM" id="MobiDB-lite"/>
    </source>
</evidence>
<proteinExistence type="predicted"/>
<feature type="region of interest" description="Disordered" evidence="1">
    <location>
        <begin position="20"/>
        <end position="39"/>
    </location>
</feature>